<dbReference type="Proteomes" id="UP001196509">
    <property type="component" value="Unassembled WGS sequence"/>
</dbReference>
<protein>
    <submittedName>
        <fullName evidence="4">LLM class flavin-dependent oxidoreductase</fullName>
    </submittedName>
</protein>
<name>A0AAE2ZIX4_9HYPH</name>
<reference evidence="4" key="1">
    <citation type="submission" date="2021-08" db="EMBL/GenBank/DDBJ databases">
        <title>Hoeflea bacterium WL0058 sp. nov., isolated from the sediment.</title>
        <authorList>
            <person name="Wang L."/>
            <person name="Zhang D."/>
        </authorList>
    </citation>
    <scope>NUCLEOTIDE SEQUENCE</scope>
    <source>
        <strain evidence="4">WL0058</strain>
    </source>
</reference>
<dbReference type="InterPro" id="IPR036661">
    <property type="entry name" value="Luciferase-like_sf"/>
</dbReference>
<dbReference type="AlphaFoldDB" id="A0AAE2ZIX4"/>
<keyword evidence="2" id="KW-0503">Monooxygenase</keyword>
<dbReference type="GO" id="GO:0005829">
    <property type="term" value="C:cytosol"/>
    <property type="evidence" value="ECO:0007669"/>
    <property type="project" value="TreeGrafter"/>
</dbReference>
<dbReference type="EMBL" id="JAICBX010000002">
    <property type="protein sequence ID" value="MBW8637338.1"/>
    <property type="molecule type" value="Genomic_DNA"/>
</dbReference>
<evidence type="ECO:0000259" key="3">
    <source>
        <dbReference type="Pfam" id="PF00296"/>
    </source>
</evidence>
<dbReference type="InterPro" id="IPR050766">
    <property type="entry name" value="Bact_Lucif_Oxidored"/>
</dbReference>
<feature type="domain" description="Luciferase-like" evidence="3">
    <location>
        <begin position="1"/>
        <end position="310"/>
    </location>
</feature>
<dbReference type="RefSeq" id="WP_220228049.1">
    <property type="nucleotide sequence ID" value="NZ_JAICBX010000002.1"/>
</dbReference>
<accession>A0AAE2ZIX4</accession>
<dbReference type="GO" id="GO:0004497">
    <property type="term" value="F:monooxygenase activity"/>
    <property type="evidence" value="ECO:0007669"/>
    <property type="project" value="UniProtKB-KW"/>
</dbReference>
<dbReference type="Gene3D" id="3.20.20.30">
    <property type="entry name" value="Luciferase-like domain"/>
    <property type="match status" value="1"/>
</dbReference>
<sequence>MNFGLLTLMDYHAGMQDEATYLNDTLSLFELADTLGYSTAWIGEEHFYHFGVCPSPQIMLAALARRTSSIRLGTAISLLPFENPLRKAEDFALLDVISGGRLNFGVGRGSIPKHFEGFGVAARDSRERYEEAIEIIRRSWTERSIAHDGEYWTVPEISVSPKPAQTPHPPFWRGTVSIESFMHAAECGDNAFIIPWVAAPLSEMAERYKRYRAHAHERGHRHVKGTAVYMLFIDEDYETALAKGKEESRRYAELITEHYGRNKDKTYATGSAAFEHAQYIMSITDNLEERAIVGTPDMCRRRIQEIDEELGGVDEFAFYLHAGGRSTDEARRSIQLFAREVMPAFEAIPAE</sequence>
<dbReference type="InterPro" id="IPR011251">
    <property type="entry name" value="Luciferase-like_dom"/>
</dbReference>
<dbReference type="GO" id="GO:0016705">
    <property type="term" value="F:oxidoreductase activity, acting on paired donors, with incorporation or reduction of molecular oxygen"/>
    <property type="evidence" value="ECO:0007669"/>
    <property type="project" value="InterPro"/>
</dbReference>
<dbReference type="PANTHER" id="PTHR30137">
    <property type="entry name" value="LUCIFERASE-LIKE MONOOXYGENASE"/>
    <property type="match status" value="1"/>
</dbReference>
<comment type="caution">
    <text evidence="4">The sequence shown here is derived from an EMBL/GenBank/DDBJ whole genome shotgun (WGS) entry which is preliminary data.</text>
</comment>
<keyword evidence="1" id="KW-0560">Oxidoreductase</keyword>
<keyword evidence="5" id="KW-1185">Reference proteome</keyword>
<evidence type="ECO:0000256" key="2">
    <source>
        <dbReference type="ARBA" id="ARBA00023033"/>
    </source>
</evidence>
<proteinExistence type="predicted"/>
<organism evidence="4 5">
    <name type="scientific">Flavimaribacter sediminis</name>
    <dbReference type="NCBI Taxonomy" id="2865987"/>
    <lineage>
        <taxon>Bacteria</taxon>
        <taxon>Pseudomonadati</taxon>
        <taxon>Pseudomonadota</taxon>
        <taxon>Alphaproteobacteria</taxon>
        <taxon>Hyphomicrobiales</taxon>
        <taxon>Rhizobiaceae</taxon>
        <taxon>Flavimaribacter</taxon>
    </lineage>
</organism>
<evidence type="ECO:0000313" key="4">
    <source>
        <dbReference type="EMBL" id="MBW8637338.1"/>
    </source>
</evidence>
<dbReference type="Pfam" id="PF00296">
    <property type="entry name" value="Bac_luciferase"/>
    <property type="match status" value="1"/>
</dbReference>
<evidence type="ECO:0000313" key="5">
    <source>
        <dbReference type="Proteomes" id="UP001196509"/>
    </source>
</evidence>
<gene>
    <name evidence="4" type="ORF">K1W69_09075</name>
</gene>
<dbReference type="SUPFAM" id="SSF51679">
    <property type="entry name" value="Bacterial luciferase-like"/>
    <property type="match status" value="1"/>
</dbReference>
<evidence type="ECO:0000256" key="1">
    <source>
        <dbReference type="ARBA" id="ARBA00023002"/>
    </source>
</evidence>
<dbReference type="PANTHER" id="PTHR30137:SF8">
    <property type="entry name" value="BLR5498 PROTEIN"/>
    <property type="match status" value="1"/>
</dbReference>